<feature type="transmembrane region" description="Helical" evidence="1">
    <location>
        <begin position="12"/>
        <end position="32"/>
    </location>
</feature>
<proteinExistence type="predicted"/>
<dbReference type="EMBL" id="UINC01026513">
    <property type="protein sequence ID" value="SVB04105.1"/>
    <property type="molecule type" value="Genomic_DNA"/>
</dbReference>
<evidence type="ECO:0000313" key="2">
    <source>
        <dbReference type="EMBL" id="SVB04105.1"/>
    </source>
</evidence>
<accession>A0A382ARD4</accession>
<dbReference type="AlphaFoldDB" id="A0A382ARD4"/>
<sequence length="55" mass="6780">MIFFTENIVWVFTIVFVLQIIKLAYHGHLLWLMKKKKLKFSRERRKLESLLVDQM</sequence>
<name>A0A382ARD4_9ZZZZ</name>
<reference evidence="2" key="1">
    <citation type="submission" date="2018-05" db="EMBL/GenBank/DDBJ databases">
        <authorList>
            <person name="Lanie J.A."/>
            <person name="Ng W.-L."/>
            <person name="Kazmierczak K.M."/>
            <person name="Andrzejewski T.M."/>
            <person name="Davidsen T.M."/>
            <person name="Wayne K.J."/>
            <person name="Tettelin H."/>
            <person name="Glass J.I."/>
            <person name="Rusch D."/>
            <person name="Podicherti R."/>
            <person name="Tsui H.-C.T."/>
            <person name="Winkler M.E."/>
        </authorList>
    </citation>
    <scope>NUCLEOTIDE SEQUENCE</scope>
</reference>
<keyword evidence="1" id="KW-0812">Transmembrane</keyword>
<evidence type="ECO:0000256" key="1">
    <source>
        <dbReference type="SAM" id="Phobius"/>
    </source>
</evidence>
<protein>
    <submittedName>
        <fullName evidence="2">Uncharacterized protein</fullName>
    </submittedName>
</protein>
<keyword evidence="1" id="KW-0472">Membrane</keyword>
<keyword evidence="1" id="KW-1133">Transmembrane helix</keyword>
<organism evidence="2">
    <name type="scientific">marine metagenome</name>
    <dbReference type="NCBI Taxonomy" id="408172"/>
    <lineage>
        <taxon>unclassified sequences</taxon>
        <taxon>metagenomes</taxon>
        <taxon>ecological metagenomes</taxon>
    </lineage>
</organism>
<gene>
    <name evidence="2" type="ORF">METZ01_LOCUS156959</name>
</gene>